<gene>
    <name evidence="1" type="ORF">LTR78_005502</name>
</gene>
<proteinExistence type="predicted"/>
<accession>A0AAE0WN59</accession>
<sequence length="123" mass="13890">MYLDQAGDTCERTRCRSFCEILQDPTVLVPEANAWQEDHGYAWESRNRFRAMLEGMDDTKIMSTFSPLSARRYKAALAFVAEGDEVKGLISELCITTSNTPTGPEMLKLRTTLVDSMIYLPEA</sequence>
<organism evidence="1 2">
    <name type="scientific">Recurvomyces mirabilis</name>
    <dbReference type="NCBI Taxonomy" id="574656"/>
    <lineage>
        <taxon>Eukaryota</taxon>
        <taxon>Fungi</taxon>
        <taxon>Dikarya</taxon>
        <taxon>Ascomycota</taxon>
        <taxon>Pezizomycotina</taxon>
        <taxon>Dothideomycetes</taxon>
        <taxon>Dothideomycetidae</taxon>
        <taxon>Mycosphaerellales</taxon>
        <taxon>Teratosphaeriaceae</taxon>
        <taxon>Recurvomyces</taxon>
    </lineage>
</organism>
<comment type="caution">
    <text evidence="1">The sequence shown here is derived from an EMBL/GenBank/DDBJ whole genome shotgun (WGS) entry which is preliminary data.</text>
</comment>
<dbReference type="Proteomes" id="UP001274830">
    <property type="component" value="Unassembled WGS sequence"/>
</dbReference>
<dbReference type="EMBL" id="JAUTXT010000018">
    <property type="protein sequence ID" value="KAK3674780.1"/>
    <property type="molecule type" value="Genomic_DNA"/>
</dbReference>
<evidence type="ECO:0000313" key="1">
    <source>
        <dbReference type="EMBL" id="KAK3674780.1"/>
    </source>
</evidence>
<evidence type="ECO:0000313" key="2">
    <source>
        <dbReference type="Proteomes" id="UP001274830"/>
    </source>
</evidence>
<dbReference type="AlphaFoldDB" id="A0AAE0WN59"/>
<reference evidence="1" key="1">
    <citation type="submission" date="2023-07" db="EMBL/GenBank/DDBJ databases">
        <title>Black Yeasts Isolated from many extreme environments.</title>
        <authorList>
            <person name="Coleine C."/>
            <person name="Stajich J.E."/>
            <person name="Selbmann L."/>
        </authorList>
    </citation>
    <scope>NUCLEOTIDE SEQUENCE</scope>
    <source>
        <strain evidence="1">CCFEE 5485</strain>
    </source>
</reference>
<protein>
    <submittedName>
        <fullName evidence="1">Uncharacterized protein</fullName>
    </submittedName>
</protein>
<keyword evidence="2" id="KW-1185">Reference proteome</keyword>
<name>A0AAE0WN59_9PEZI</name>